<sequence>MSVLQKGLVSLGVLVLAAGVCITAYAGIVGLAVCSLGLVILISSFCNVMKSNSHLTIPGHFLLHPRTGTRYTYEQAVALQRRLDRIRRASAEERRSIQHCPTTPSLHSLPDTPPPWDMEPPPPYETVMKTTTPLNQL</sequence>
<evidence type="ECO:0000313" key="4">
    <source>
        <dbReference type="Proteomes" id="UP000752171"/>
    </source>
</evidence>
<feature type="transmembrane region" description="Helical" evidence="2">
    <location>
        <begin position="12"/>
        <end position="42"/>
    </location>
</feature>
<dbReference type="EMBL" id="JAICCE010000001">
    <property type="protein sequence ID" value="KAG9282684.1"/>
    <property type="molecule type" value="Genomic_DNA"/>
</dbReference>
<feature type="compositionally biased region" description="Polar residues" evidence="1">
    <location>
        <begin position="128"/>
        <end position="137"/>
    </location>
</feature>
<keyword evidence="2" id="KW-0812">Transmembrane</keyword>
<organism evidence="3 4">
    <name type="scientific">Astyanax mexicanus</name>
    <name type="common">Blind cave fish</name>
    <name type="synonym">Astyanax fasciatus mexicanus</name>
    <dbReference type="NCBI Taxonomy" id="7994"/>
    <lineage>
        <taxon>Eukaryota</taxon>
        <taxon>Metazoa</taxon>
        <taxon>Chordata</taxon>
        <taxon>Craniata</taxon>
        <taxon>Vertebrata</taxon>
        <taxon>Euteleostomi</taxon>
        <taxon>Actinopterygii</taxon>
        <taxon>Neopterygii</taxon>
        <taxon>Teleostei</taxon>
        <taxon>Ostariophysi</taxon>
        <taxon>Characiformes</taxon>
        <taxon>Characoidei</taxon>
        <taxon>Acestrorhamphidae</taxon>
        <taxon>Acestrorhamphinae</taxon>
        <taxon>Astyanax</taxon>
    </lineage>
</organism>
<accession>A0A8T2MHM1</accession>
<dbReference type="Proteomes" id="UP000752171">
    <property type="component" value="Unassembled WGS sequence"/>
</dbReference>
<protein>
    <submittedName>
        <fullName evidence="3">Uncharacterized protein</fullName>
    </submittedName>
</protein>
<keyword evidence="2" id="KW-1133">Transmembrane helix</keyword>
<dbReference type="AlphaFoldDB" id="A0A8T2MHM1"/>
<feature type="region of interest" description="Disordered" evidence="1">
    <location>
        <begin position="92"/>
        <end position="137"/>
    </location>
</feature>
<evidence type="ECO:0000256" key="1">
    <source>
        <dbReference type="SAM" id="MobiDB-lite"/>
    </source>
</evidence>
<proteinExistence type="predicted"/>
<feature type="compositionally biased region" description="Pro residues" evidence="1">
    <location>
        <begin position="111"/>
        <end position="124"/>
    </location>
</feature>
<keyword evidence="2" id="KW-0472">Membrane</keyword>
<evidence type="ECO:0000256" key="2">
    <source>
        <dbReference type="SAM" id="Phobius"/>
    </source>
</evidence>
<comment type="caution">
    <text evidence="3">The sequence shown here is derived from an EMBL/GenBank/DDBJ whole genome shotgun (WGS) entry which is preliminary data.</text>
</comment>
<name>A0A8T2MHM1_ASTMX</name>
<gene>
    <name evidence="3" type="ORF">AMEX_G1375</name>
</gene>
<reference evidence="3 4" key="1">
    <citation type="submission" date="2021-07" db="EMBL/GenBank/DDBJ databases">
        <authorList>
            <person name="Imarazene B."/>
            <person name="Zahm M."/>
            <person name="Klopp C."/>
            <person name="Cabau C."/>
            <person name="Beille S."/>
            <person name="Jouanno E."/>
            <person name="Castinel A."/>
            <person name="Lluch J."/>
            <person name="Gil L."/>
            <person name="Kuchtly C."/>
            <person name="Lopez Roques C."/>
            <person name="Donnadieu C."/>
            <person name="Parrinello H."/>
            <person name="Journot L."/>
            <person name="Du K."/>
            <person name="Schartl M."/>
            <person name="Retaux S."/>
            <person name="Guiguen Y."/>
        </authorList>
    </citation>
    <scope>NUCLEOTIDE SEQUENCE [LARGE SCALE GENOMIC DNA]</scope>
    <source>
        <strain evidence="3">Pach_M1</strain>
        <tissue evidence="3">Testis</tissue>
    </source>
</reference>
<evidence type="ECO:0000313" key="3">
    <source>
        <dbReference type="EMBL" id="KAG9282684.1"/>
    </source>
</evidence>